<evidence type="ECO:0000313" key="2">
    <source>
        <dbReference type="EMBL" id="GGE70538.1"/>
    </source>
</evidence>
<reference evidence="2" key="2">
    <citation type="submission" date="2020-09" db="EMBL/GenBank/DDBJ databases">
        <authorList>
            <person name="Sun Q."/>
            <person name="Zhou Y."/>
        </authorList>
    </citation>
    <scope>NUCLEOTIDE SEQUENCE</scope>
    <source>
        <strain evidence="2">CGMCC 1.12698</strain>
    </source>
</reference>
<organism evidence="2 3">
    <name type="scientific">Priestia taiwanensis</name>
    <dbReference type="NCBI Taxonomy" id="1347902"/>
    <lineage>
        <taxon>Bacteria</taxon>
        <taxon>Bacillati</taxon>
        <taxon>Bacillota</taxon>
        <taxon>Bacilli</taxon>
        <taxon>Bacillales</taxon>
        <taxon>Bacillaceae</taxon>
        <taxon>Priestia</taxon>
    </lineage>
</organism>
<feature type="region of interest" description="Disordered" evidence="1">
    <location>
        <begin position="289"/>
        <end position="312"/>
    </location>
</feature>
<evidence type="ECO:0008006" key="4">
    <source>
        <dbReference type="Google" id="ProtNLM"/>
    </source>
</evidence>
<evidence type="ECO:0000313" key="3">
    <source>
        <dbReference type="Proteomes" id="UP000605259"/>
    </source>
</evidence>
<sequence length="822" mass="92562">MKDEQDIAPTIRIIRRTDKEKVIIGDIVRYSVTLHNDFPYMVTGLTIVENISPDVLLLPDSFSCENARLTIDQASAILTCHTLEAYEQVTFYYQILITNRPTSLLYASSSTVTYTAIETEYTITTDPHSLTAITTASSTGSHVPQTNSSDQSDTSFMNRFAQKINIPIVYDYRISTPMNLRAEGNLRETHYVSFQIQRQPKHGIADINTEGKWSYTPYQDHIGTDFFIIDIFDHFGNKYYFNMIISTQKIISPTHPTIIQHDDGRRNMNNRAKAITVSQPEAKEIIPTISPSPELDVSPISEQSISSEERTPTTDTFVLTSENNTYNKQPSSYGSFSPNSLNRSYDEQLPLYTESIPTNEDLSSDEQPPILAENIPVDENVTADEQLPIYIEPVPTNELISSDEQPPILAENIPIDENITADEQLPIYIESVPTNELISSDEQPPILAENIPIDENVTADEQLPIYIESVPTNELISSNERPPIYVEILPIDEPATSDDQLPIHAELVLSNEETSFNEDTLAHEESIINTISNSHAEIEEQLTFDDLMDELEEEAGIAEQLSFDDIMFTPHDTKQIVEQTKKAKQTIYMEEKGMGEGNSVVEEETILHSEHVVLNAEPTIREDDPVVKKETFLHNVHVILNKTPTIMESNPVVKEETVLPNEHIVLNIEPTTEEVPIDATSNTQEQEPVAPLSLNVLEAAYMGAIDETEPQQEEPTLQQETPVQQSLMPLGANMAQASMPSFHHYNLQLVHKRSLIPVSLSHHDDEATPFKLVNTKGDFGTFSYLTRKGNSMQEEFFTVNLTKFMVQSRQVVHHNEGSHHGE</sequence>
<protein>
    <recommendedName>
        <fullName evidence="4">DUF11 domain-containing protein</fullName>
    </recommendedName>
</protein>
<evidence type="ECO:0000256" key="1">
    <source>
        <dbReference type="SAM" id="MobiDB-lite"/>
    </source>
</evidence>
<comment type="caution">
    <text evidence="2">The sequence shown here is derived from an EMBL/GenBank/DDBJ whole genome shotgun (WGS) entry which is preliminary data.</text>
</comment>
<dbReference type="EMBL" id="BMFK01000001">
    <property type="protein sequence ID" value="GGE70538.1"/>
    <property type="molecule type" value="Genomic_DNA"/>
</dbReference>
<gene>
    <name evidence="2" type="ORF">GCM10007140_20540</name>
</gene>
<keyword evidence="3" id="KW-1185">Reference proteome</keyword>
<dbReference type="RefSeq" id="WP_188388266.1">
    <property type="nucleotide sequence ID" value="NZ_BMFK01000001.1"/>
</dbReference>
<proteinExistence type="predicted"/>
<name>A0A917ARY3_9BACI</name>
<dbReference type="Proteomes" id="UP000605259">
    <property type="component" value="Unassembled WGS sequence"/>
</dbReference>
<accession>A0A917ARY3</accession>
<dbReference type="AlphaFoldDB" id="A0A917ARY3"/>
<reference evidence="2" key="1">
    <citation type="journal article" date="2014" name="Int. J. Syst. Evol. Microbiol.">
        <title>Complete genome sequence of Corynebacterium casei LMG S-19264T (=DSM 44701T), isolated from a smear-ripened cheese.</title>
        <authorList>
            <consortium name="US DOE Joint Genome Institute (JGI-PGF)"/>
            <person name="Walter F."/>
            <person name="Albersmeier A."/>
            <person name="Kalinowski J."/>
            <person name="Ruckert C."/>
        </authorList>
    </citation>
    <scope>NUCLEOTIDE SEQUENCE</scope>
    <source>
        <strain evidence="2">CGMCC 1.12698</strain>
    </source>
</reference>